<gene>
    <name evidence="11" type="ORF">SAMN05216499_102527</name>
</gene>
<name>A0A1M6XTX0_9ACTN</name>
<comment type="subcellular location">
    <subcellularLocation>
        <location evidence="1">Cell membrane</location>
        <topology evidence="1">Multi-pass membrane protein</topology>
    </subcellularLocation>
</comment>
<keyword evidence="12" id="KW-1185">Reference proteome</keyword>
<feature type="transmembrane region" description="Helical" evidence="9">
    <location>
        <begin position="275"/>
        <end position="294"/>
    </location>
</feature>
<dbReference type="InterPro" id="IPR011701">
    <property type="entry name" value="MFS"/>
</dbReference>
<dbReference type="AlphaFoldDB" id="A0A1M6XTX0"/>
<feature type="transmembrane region" description="Helical" evidence="9">
    <location>
        <begin position="31"/>
        <end position="50"/>
    </location>
</feature>
<dbReference type="InterPro" id="IPR004812">
    <property type="entry name" value="Efflux_drug-R_Bcr/CmlA"/>
</dbReference>
<keyword evidence="3" id="KW-0813">Transport</keyword>
<keyword evidence="5 9" id="KW-0812">Transmembrane</keyword>
<dbReference type="InterPro" id="IPR005829">
    <property type="entry name" value="Sugar_transporter_CS"/>
</dbReference>
<dbReference type="InterPro" id="IPR036259">
    <property type="entry name" value="MFS_trans_sf"/>
</dbReference>
<evidence type="ECO:0000259" key="10">
    <source>
        <dbReference type="PROSITE" id="PS50850"/>
    </source>
</evidence>
<feature type="transmembrane region" description="Helical" evidence="9">
    <location>
        <begin position="101"/>
        <end position="120"/>
    </location>
</feature>
<dbReference type="Pfam" id="PF07690">
    <property type="entry name" value="MFS_1"/>
    <property type="match status" value="1"/>
</dbReference>
<evidence type="ECO:0000256" key="7">
    <source>
        <dbReference type="ARBA" id="ARBA00023136"/>
    </source>
</evidence>
<dbReference type="PANTHER" id="PTHR23502:SF132">
    <property type="entry name" value="POLYAMINE TRANSPORTER 2-RELATED"/>
    <property type="match status" value="1"/>
</dbReference>
<keyword evidence="7 9" id="KW-0472">Membrane</keyword>
<organism evidence="11 12">
    <name type="scientific">Actinacidiphila paucisporea</name>
    <dbReference type="NCBI Taxonomy" id="310782"/>
    <lineage>
        <taxon>Bacteria</taxon>
        <taxon>Bacillati</taxon>
        <taxon>Actinomycetota</taxon>
        <taxon>Actinomycetes</taxon>
        <taxon>Kitasatosporales</taxon>
        <taxon>Streptomycetaceae</taxon>
        <taxon>Actinacidiphila</taxon>
    </lineage>
</organism>
<evidence type="ECO:0000256" key="5">
    <source>
        <dbReference type="ARBA" id="ARBA00022692"/>
    </source>
</evidence>
<evidence type="ECO:0000313" key="11">
    <source>
        <dbReference type="EMBL" id="SHL09394.1"/>
    </source>
</evidence>
<feature type="transmembrane region" description="Helical" evidence="9">
    <location>
        <begin position="159"/>
        <end position="177"/>
    </location>
</feature>
<protein>
    <submittedName>
        <fullName evidence="11">MFS transporter, DHA1 family, bicyclomycin/chloramphenicol resistance protein</fullName>
    </submittedName>
</protein>
<evidence type="ECO:0000313" key="12">
    <source>
        <dbReference type="Proteomes" id="UP000184111"/>
    </source>
</evidence>
<feature type="transmembrane region" description="Helical" evidence="9">
    <location>
        <begin position="306"/>
        <end position="325"/>
    </location>
</feature>
<dbReference type="InterPro" id="IPR020846">
    <property type="entry name" value="MFS_dom"/>
</dbReference>
<dbReference type="EMBL" id="FRBI01000002">
    <property type="protein sequence ID" value="SHL09394.1"/>
    <property type="molecule type" value="Genomic_DNA"/>
</dbReference>
<dbReference type="GO" id="GO:0005886">
    <property type="term" value="C:plasma membrane"/>
    <property type="evidence" value="ECO:0007669"/>
    <property type="project" value="UniProtKB-SubCell"/>
</dbReference>
<sequence length="429" mass="43786">MQDAGPRTPVQANAPTASATLTPSAGRQARVGMLVTLVLGGLTALPPLSMDMYLPALPQVTTALDSTTSTVQLTLTACLAGMALGQLVVGPLSDRFGRRGPLLIGMVVYVLATAVCAFAPTAPLLVGFRLLQGLAGAAGIVISRAIVRDLYDGVEMARFFSTLLLISGVAPIVAPVIGGQILQLTDWRGVFVVCTAIGILLTAVVWRFLGETLPPEERHSGELAGTFSAFRGLLADRAFTGYVIAGSFGFAALFTYVSASSFVVQDIYGASAQTFSLLFGLNSIGIVGIGQLNGKVLVGRVPMDRVLAVGLVLITAASAALVLLTTGVVGRASLTEIAAALFVLMASMGLVLPTTNTQALLRTKRNAGAASALIGTSSFLVGALIAPLAGIAGDGTAVPMAVTQLTCTVIACAAFVGLCVPGRRTVEGP</sequence>
<feature type="domain" description="Major facilitator superfamily (MFS) profile" evidence="10">
    <location>
        <begin position="33"/>
        <end position="424"/>
    </location>
</feature>
<evidence type="ECO:0000256" key="9">
    <source>
        <dbReference type="SAM" id="Phobius"/>
    </source>
</evidence>
<evidence type="ECO:0000256" key="8">
    <source>
        <dbReference type="SAM" id="MobiDB-lite"/>
    </source>
</evidence>
<comment type="similarity">
    <text evidence="2">Belongs to the major facilitator superfamily. Bcr/CmlA family.</text>
</comment>
<feature type="transmembrane region" description="Helical" evidence="9">
    <location>
        <begin position="337"/>
        <end position="355"/>
    </location>
</feature>
<feature type="region of interest" description="Disordered" evidence="8">
    <location>
        <begin position="1"/>
        <end position="23"/>
    </location>
</feature>
<feature type="transmembrane region" description="Helical" evidence="9">
    <location>
        <begin position="189"/>
        <end position="209"/>
    </location>
</feature>
<reference evidence="11 12" key="1">
    <citation type="submission" date="2016-11" db="EMBL/GenBank/DDBJ databases">
        <authorList>
            <person name="Jaros S."/>
            <person name="Januszkiewicz K."/>
            <person name="Wedrychowicz H."/>
        </authorList>
    </citation>
    <scope>NUCLEOTIDE SEQUENCE [LARGE SCALE GENOMIC DNA]</scope>
    <source>
        <strain evidence="11 12">CGMCC 4.2025</strain>
    </source>
</reference>
<evidence type="ECO:0000256" key="3">
    <source>
        <dbReference type="ARBA" id="ARBA00022448"/>
    </source>
</evidence>
<dbReference type="PANTHER" id="PTHR23502">
    <property type="entry name" value="MAJOR FACILITATOR SUPERFAMILY"/>
    <property type="match status" value="1"/>
</dbReference>
<dbReference type="Gene3D" id="1.20.1720.10">
    <property type="entry name" value="Multidrug resistance protein D"/>
    <property type="match status" value="1"/>
</dbReference>
<dbReference type="FunFam" id="1.20.1720.10:FF:000005">
    <property type="entry name" value="Bcr/CflA family efflux transporter"/>
    <property type="match status" value="1"/>
</dbReference>
<dbReference type="GO" id="GO:0042910">
    <property type="term" value="F:xenobiotic transmembrane transporter activity"/>
    <property type="evidence" value="ECO:0007669"/>
    <property type="project" value="InterPro"/>
</dbReference>
<dbReference type="PROSITE" id="PS00216">
    <property type="entry name" value="SUGAR_TRANSPORT_1"/>
    <property type="match status" value="1"/>
</dbReference>
<proteinExistence type="inferred from homology"/>
<feature type="transmembrane region" description="Helical" evidence="9">
    <location>
        <begin position="126"/>
        <end position="147"/>
    </location>
</feature>
<dbReference type="NCBIfam" id="TIGR00710">
    <property type="entry name" value="efflux_Bcr_CflA"/>
    <property type="match status" value="1"/>
</dbReference>
<dbReference type="PROSITE" id="PS50850">
    <property type="entry name" value="MFS"/>
    <property type="match status" value="1"/>
</dbReference>
<keyword evidence="6 9" id="KW-1133">Transmembrane helix</keyword>
<feature type="transmembrane region" description="Helical" evidence="9">
    <location>
        <begin position="70"/>
        <end position="89"/>
    </location>
</feature>
<evidence type="ECO:0000256" key="6">
    <source>
        <dbReference type="ARBA" id="ARBA00022989"/>
    </source>
</evidence>
<feature type="transmembrane region" description="Helical" evidence="9">
    <location>
        <begin position="367"/>
        <end position="389"/>
    </location>
</feature>
<dbReference type="SUPFAM" id="SSF103473">
    <property type="entry name" value="MFS general substrate transporter"/>
    <property type="match status" value="1"/>
</dbReference>
<evidence type="ECO:0000256" key="1">
    <source>
        <dbReference type="ARBA" id="ARBA00004651"/>
    </source>
</evidence>
<feature type="compositionally biased region" description="Low complexity" evidence="8">
    <location>
        <begin position="12"/>
        <end position="23"/>
    </location>
</feature>
<keyword evidence="4" id="KW-1003">Cell membrane</keyword>
<dbReference type="GO" id="GO:1990961">
    <property type="term" value="P:xenobiotic detoxification by transmembrane export across the plasma membrane"/>
    <property type="evidence" value="ECO:0007669"/>
    <property type="project" value="InterPro"/>
</dbReference>
<dbReference type="CDD" id="cd17320">
    <property type="entry name" value="MFS_MdfA_MDR_like"/>
    <property type="match status" value="1"/>
</dbReference>
<dbReference type="Proteomes" id="UP000184111">
    <property type="component" value="Unassembled WGS sequence"/>
</dbReference>
<evidence type="ECO:0000256" key="2">
    <source>
        <dbReference type="ARBA" id="ARBA00006236"/>
    </source>
</evidence>
<feature type="transmembrane region" description="Helical" evidence="9">
    <location>
        <begin position="401"/>
        <end position="420"/>
    </location>
</feature>
<dbReference type="STRING" id="310782.SAMN05216499_102527"/>
<accession>A0A1M6XTX0</accession>
<feature type="transmembrane region" description="Helical" evidence="9">
    <location>
        <begin position="239"/>
        <end position="263"/>
    </location>
</feature>
<evidence type="ECO:0000256" key="4">
    <source>
        <dbReference type="ARBA" id="ARBA00022475"/>
    </source>
</evidence>